<name>A0ACC3AH69_9EURO</name>
<reference evidence="1" key="1">
    <citation type="submission" date="2022-10" db="EMBL/GenBank/DDBJ databases">
        <title>Culturing micro-colonial fungi from biological soil crusts in the Mojave desert and describing Neophaeococcomyces mojavensis, and introducing the new genera and species Taxawa tesnikishii.</title>
        <authorList>
            <person name="Kurbessoian T."/>
            <person name="Stajich J.E."/>
        </authorList>
    </citation>
    <scope>NUCLEOTIDE SEQUENCE</scope>
    <source>
        <strain evidence="1">JES_112</strain>
    </source>
</reference>
<accession>A0ACC3AH69</accession>
<evidence type="ECO:0000313" key="2">
    <source>
        <dbReference type="Proteomes" id="UP001172386"/>
    </source>
</evidence>
<sequence length="359" mass="38891">MDQSPSEKEVVRSNPANFKPKYLVLDDINIDLISILTAGSALISTYVFPSLGYLSILVAAAIILPLRIFFPRSTTPQGLALITGASSGIGAELSYILAEKGHDLVLVGRNQEQLDAVKENIEKKYRKNARTIAIDLSVPGTAKQLYDQTRNEGLTVDILVNGAGLGGAGETLEQPFELAERMTILNCVALVQLTQLYGKDMIGRGRGWILQISSVGGWMVSPGQNIYHATKHYVRAFSEALSIELRGYPGVVNCQLMPGPTHTQFVTRAHAEETFMMAASGAMEDPKAVASAGYKGLCRGKRMVFSSWNAAATALMMHLAPRSVHLTIASLMNSPLRGMVRMKEPEADQKARGSQLRGS</sequence>
<comment type="caution">
    <text evidence="1">The sequence shown here is derived from an EMBL/GenBank/DDBJ whole genome shotgun (WGS) entry which is preliminary data.</text>
</comment>
<organism evidence="1 2">
    <name type="scientific">Neophaeococcomyces mojaviensis</name>
    <dbReference type="NCBI Taxonomy" id="3383035"/>
    <lineage>
        <taxon>Eukaryota</taxon>
        <taxon>Fungi</taxon>
        <taxon>Dikarya</taxon>
        <taxon>Ascomycota</taxon>
        <taxon>Pezizomycotina</taxon>
        <taxon>Eurotiomycetes</taxon>
        <taxon>Chaetothyriomycetidae</taxon>
        <taxon>Chaetothyriales</taxon>
        <taxon>Chaetothyriales incertae sedis</taxon>
        <taxon>Neophaeococcomyces</taxon>
    </lineage>
</organism>
<keyword evidence="2" id="KW-1185">Reference proteome</keyword>
<protein>
    <submittedName>
        <fullName evidence="1">Uncharacterized protein</fullName>
    </submittedName>
</protein>
<proteinExistence type="predicted"/>
<gene>
    <name evidence="1" type="ORF">H2198_001326</name>
</gene>
<dbReference type="Proteomes" id="UP001172386">
    <property type="component" value="Unassembled WGS sequence"/>
</dbReference>
<evidence type="ECO:0000313" key="1">
    <source>
        <dbReference type="EMBL" id="KAJ9662437.1"/>
    </source>
</evidence>
<dbReference type="EMBL" id="JAPDRQ010000015">
    <property type="protein sequence ID" value="KAJ9662437.1"/>
    <property type="molecule type" value="Genomic_DNA"/>
</dbReference>